<dbReference type="GO" id="GO:0042274">
    <property type="term" value="P:ribosomal small subunit biogenesis"/>
    <property type="evidence" value="ECO:0007669"/>
    <property type="project" value="UniProtKB-UniRule"/>
</dbReference>
<dbReference type="GO" id="GO:0019843">
    <property type="term" value="F:rRNA binding"/>
    <property type="evidence" value="ECO:0007669"/>
    <property type="project" value="UniProtKB-KW"/>
</dbReference>
<dbReference type="EMBL" id="WBZC01000025">
    <property type="protein sequence ID" value="KAB3534821.1"/>
    <property type="molecule type" value="Genomic_DNA"/>
</dbReference>
<accession>A0A6I0FFT3</accession>
<dbReference type="GO" id="GO:0005737">
    <property type="term" value="C:cytoplasm"/>
    <property type="evidence" value="ECO:0007669"/>
    <property type="project" value="UniProtKB-SubCell"/>
</dbReference>
<dbReference type="PANTHER" id="PTHR32120">
    <property type="entry name" value="SMALL RIBOSOMAL SUBUNIT BIOGENESIS GTPASE RSGA"/>
    <property type="match status" value="1"/>
</dbReference>
<sequence length="379" mass="43744">MDHNTCIYDYTNLVMGATEIRSSRRMMDKLHMINIEKYGYDSFFKQQFELRKNENLVPGRVIGVYKSAYKVMTLNGEVIAELSGNYYNRVIYKSDFPCVGDWLLLNKSNIIIDLMERKTKLSRKTPGKKVDEQILAANVDVLFIVTSLNKEFNSRRIERYLATAINQGIKPAIILTKMDACNDVVAYIEKLNQIAPEVTCIFTSAYEKVGIEGIFDELSEGKTGVFIGSSGVGKSTLVNVLMGEEVQKTFDIRIQDHKGRHTTTHRELFILANNGNIIDTPGIREIHLWSDNNSSGGFEDIEEYARQCRFRDCQHIHEHDCAVRKAIEENKIDKERFKNYLKLQRELYYSSLQHDKREKIAFQKQIKRKSKIEGLSLKK</sequence>
<comment type="function">
    <text evidence="10">One of several proteins that assist in the late maturation steps of the functional core of the 30S ribosomal subunit. Helps release RbfA from mature subunits. May play a role in the assembly of ribosomal proteins into the subunit. Circularly permuted GTPase that catalyzes slow GTP hydrolysis, GTPase activity is stimulated by the 30S ribosomal subunit.</text>
</comment>
<keyword evidence="6 10" id="KW-0378">Hydrolase</keyword>
<feature type="domain" description="EngC GTPase" evidence="11">
    <location>
        <begin position="137"/>
        <end position="284"/>
    </location>
</feature>
<dbReference type="PROSITE" id="PS51721">
    <property type="entry name" value="G_CP"/>
    <property type="match status" value="1"/>
</dbReference>
<keyword evidence="9 10" id="KW-0342">GTP-binding</keyword>
<keyword evidence="5 10" id="KW-0547">Nucleotide-binding</keyword>
<keyword evidence="4 10" id="KW-0699">rRNA-binding</keyword>
<dbReference type="InterPro" id="IPR027417">
    <property type="entry name" value="P-loop_NTPase"/>
</dbReference>
<dbReference type="PANTHER" id="PTHR32120:SF10">
    <property type="entry name" value="SMALL RIBOSOMAL SUBUNIT BIOGENESIS GTPASE RSGA"/>
    <property type="match status" value="1"/>
</dbReference>
<evidence type="ECO:0000313" key="14">
    <source>
        <dbReference type="Proteomes" id="UP000432715"/>
    </source>
</evidence>
<reference evidence="13 14" key="1">
    <citation type="submission" date="2019-10" db="EMBL/GenBank/DDBJ databases">
        <title>Alkaliphilus serpentinus sp. nov. and Alkaliphilus pronyensis sp. nov., two novel anaerobic alkaliphilic species isolated from the serpentinized-hosted hydrothermal field of the Prony Bay (New Caledonia).</title>
        <authorList>
            <person name="Postec A."/>
        </authorList>
    </citation>
    <scope>NUCLEOTIDE SEQUENCE [LARGE SCALE GENOMIC DNA]</scope>
    <source>
        <strain evidence="13 14">LacV</strain>
    </source>
</reference>
<feature type="binding site" evidence="10">
    <location>
        <position position="308"/>
    </location>
    <ligand>
        <name>Zn(2+)</name>
        <dbReference type="ChEBI" id="CHEBI:29105"/>
    </ligand>
</feature>
<dbReference type="Gene3D" id="1.10.40.50">
    <property type="entry name" value="Probable gtpase engc, domain 3"/>
    <property type="match status" value="1"/>
</dbReference>
<organism evidence="13 14">
    <name type="scientific">Alkaliphilus pronyensis</name>
    <dbReference type="NCBI Taxonomy" id="1482732"/>
    <lineage>
        <taxon>Bacteria</taxon>
        <taxon>Bacillati</taxon>
        <taxon>Bacillota</taxon>
        <taxon>Clostridia</taxon>
        <taxon>Peptostreptococcales</taxon>
        <taxon>Natronincolaceae</taxon>
        <taxon>Alkaliphilus</taxon>
    </lineage>
</organism>
<evidence type="ECO:0000259" key="11">
    <source>
        <dbReference type="PROSITE" id="PS50936"/>
    </source>
</evidence>
<evidence type="ECO:0000256" key="1">
    <source>
        <dbReference type="ARBA" id="ARBA00022490"/>
    </source>
</evidence>
<comment type="subunit">
    <text evidence="10">Monomer. Associates with 30S ribosomal subunit, binds 16S rRNA.</text>
</comment>
<dbReference type="Gene3D" id="3.40.50.300">
    <property type="entry name" value="P-loop containing nucleotide triphosphate hydrolases"/>
    <property type="match status" value="1"/>
</dbReference>
<keyword evidence="8 10" id="KW-0694">RNA-binding</keyword>
<gene>
    <name evidence="10 13" type="primary">rsgA</name>
    <name evidence="13" type="ORF">F8154_08135</name>
</gene>
<dbReference type="InterPro" id="IPR004881">
    <property type="entry name" value="Ribosome_biogen_GTPase_RsgA"/>
</dbReference>
<feature type="binding site" evidence="10">
    <location>
        <begin position="176"/>
        <end position="179"/>
    </location>
    <ligand>
        <name>GTP</name>
        <dbReference type="ChEBI" id="CHEBI:37565"/>
    </ligand>
</feature>
<dbReference type="HAMAP" id="MF_01820">
    <property type="entry name" value="GTPase_RsgA"/>
    <property type="match status" value="1"/>
</dbReference>
<proteinExistence type="inferred from homology"/>
<evidence type="ECO:0000256" key="5">
    <source>
        <dbReference type="ARBA" id="ARBA00022741"/>
    </source>
</evidence>
<feature type="binding site" evidence="10">
    <location>
        <begin position="228"/>
        <end position="236"/>
    </location>
    <ligand>
        <name>GTP</name>
        <dbReference type="ChEBI" id="CHEBI:37565"/>
    </ligand>
</feature>
<feature type="binding site" evidence="10">
    <location>
        <position position="321"/>
    </location>
    <ligand>
        <name>Zn(2+)</name>
        <dbReference type="ChEBI" id="CHEBI:29105"/>
    </ligand>
</feature>
<evidence type="ECO:0000256" key="2">
    <source>
        <dbReference type="ARBA" id="ARBA00022517"/>
    </source>
</evidence>
<evidence type="ECO:0000256" key="6">
    <source>
        <dbReference type="ARBA" id="ARBA00022801"/>
    </source>
</evidence>
<dbReference type="CDD" id="cd01854">
    <property type="entry name" value="YjeQ_EngC"/>
    <property type="match status" value="1"/>
</dbReference>
<dbReference type="NCBIfam" id="TIGR00157">
    <property type="entry name" value="ribosome small subunit-dependent GTPase A"/>
    <property type="match status" value="1"/>
</dbReference>
<evidence type="ECO:0000259" key="12">
    <source>
        <dbReference type="PROSITE" id="PS51721"/>
    </source>
</evidence>
<dbReference type="PROSITE" id="PS50936">
    <property type="entry name" value="ENGC_GTPASE"/>
    <property type="match status" value="1"/>
</dbReference>
<evidence type="ECO:0000256" key="3">
    <source>
        <dbReference type="ARBA" id="ARBA00022723"/>
    </source>
</evidence>
<feature type="domain" description="CP-type G" evidence="12">
    <location>
        <begin position="128"/>
        <end position="286"/>
    </location>
</feature>
<dbReference type="SUPFAM" id="SSF52540">
    <property type="entry name" value="P-loop containing nucleoside triphosphate hydrolases"/>
    <property type="match status" value="1"/>
</dbReference>
<evidence type="ECO:0000256" key="4">
    <source>
        <dbReference type="ARBA" id="ARBA00022730"/>
    </source>
</evidence>
<comment type="subcellular location">
    <subcellularLocation>
        <location evidence="10">Cytoplasm</location>
    </subcellularLocation>
</comment>
<evidence type="ECO:0000256" key="7">
    <source>
        <dbReference type="ARBA" id="ARBA00022833"/>
    </source>
</evidence>
<evidence type="ECO:0000313" key="13">
    <source>
        <dbReference type="EMBL" id="KAB3534821.1"/>
    </source>
</evidence>
<feature type="binding site" evidence="10">
    <location>
        <position position="315"/>
    </location>
    <ligand>
        <name>Zn(2+)</name>
        <dbReference type="ChEBI" id="CHEBI:29105"/>
    </ligand>
</feature>
<comment type="cofactor">
    <cofactor evidence="10">
        <name>Zn(2+)</name>
        <dbReference type="ChEBI" id="CHEBI:29105"/>
    </cofactor>
    <text evidence="10">Binds 1 zinc ion per subunit.</text>
</comment>
<dbReference type="GO" id="GO:0046872">
    <property type="term" value="F:metal ion binding"/>
    <property type="evidence" value="ECO:0007669"/>
    <property type="project" value="UniProtKB-KW"/>
</dbReference>
<keyword evidence="1 10" id="KW-0963">Cytoplasm</keyword>
<dbReference type="Proteomes" id="UP000432715">
    <property type="component" value="Unassembled WGS sequence"/>
</dbReference>
<dbReference type="EC" id="3.6.1.-" evidence="10"/>
<keyword evidence="7 10" id="KW-0862">Zinc</keyword>
<dbReference type="AlphaFoldDB" id="A0A6I0FFT3"/>
<dbReference type="InterPro" id="IPR010914">
    <property type="entry name" value="RsgA_GTPase_dom"/>
</dbReference>
<dbReference type="OrthoDB" id="9809485at2"/>
<keyword evidence="3 10" id="KW-0479">Metal-binding</keyword>
<evidence type="ECO:0000256" key="8">
    <source>
        <dbReference type="ARBA" id="ARBA00022884"/>
    </source>
</evidence>
<comment type="caution">
    <text evidence="13">The sequence shown here is derived from an EMBL/GenBank/DDBJ whole genome shotgun (WGS) entry which is preliminary data.</text>
</comment>
<dbReference type="GO" id="GO:0003924">
    <property type="term" value="F:GTPase activity"/>
    <property type="evidence" value="ECO:0007669"/>
    <property type="project" value="UniProtKB-UniRule"/>
</dbReference>
<evidence type="ECO:0000256" key="9">
    <source>
        <dbReference type="ARBA" id="ARBA00023134"/>
    </source>
</evidence>
<dbReference type="GO" id="GO:0005525">
    <property type="term" value="F:GTP binding"/>
    <property type="evidence" value="ECO:0007669"/>
    <property type="project" value="UniProtKB-UniRule"/>
</dbReference>
<comment type="similarity">
    <text evidence="10">Belongs to the TRAFAC class YlqF/YawG GTPase family. RsgA subfamily.</text>
</comment>
<keyword evidence="14" id="KW-1185">Reference proteome</keyword>
<feature type="binding site" evidence="10">
    <location>
        <position position="313"/>
    </location>
    <ligand>
        <name>Zn(2+)</name>
        <dbReference type="ChEBI" id="CHEBI:29105"/>
    </ligand>
</feature>
<protein>
    <recommendedName>
        <fullName evidence="10">Small ribosomal subunit biogenesis GTPase RsgA</fullName>
        <ecNumber evidence="10">3.6.1.-</ecNumber>
    </recommendedName>
</protein>
<evidence type="ECO:0000256" key="10">
    <source>
        <dbReference type="HAMAP-Rule" id="MF_01820"/>
    </source>
</evidence>
<dbReference type="Pfam" id="PF03193">
    <property type="entry name" value="RsgA_GTPase"/>
    <property type="match status" value="1"/>
</dbReference>
<keyword evidence="2 10" id="KW-0690">Ribosome biogenesis</keyword>
<dbReference type="InterPro" id="IPR030378">
    <property type="entry name" value="G_CP_dom"/>
</dbReference>
<name>A0A6I0FFT3_9FIRM</name>